<organism evidence="2">
    <name type="scientific">Micromonas commoda virus</name>
    <dbReference type="NCBI Taxonomy" id="3057169"/>
    <lineage>
        <taxon>Viruses</taxon>
        <taxon>Varidnaviria</taxon>
        <taxon>Bamfordvirae</taxon>
        <taxon>Nucleocytoviricota</taxon>
        <taxon>Megaviricetes</taxon>
        <taxon>Algavirales</taxon>
        <taxon>Phycodnaviridae</taxon>
    </lineage>
</organism>
<reference evidence="2" key="1">
    <citation type="submission" date="2024-06" db="EMBL/GenBank/DDBJ databases">
        <title>Evidence of context-dependent and transient costs of resisting viral infection in isolates of the marine microalga Micromonas sp. (class Mamiellophyceae).</title>
        <authorList>
            <person name="Bedi de Silva A."/>
            <person name="Schvarcz C.R."/>
            <person name="Steward G.R."/>
            <person name="Edwards K.F."/>
        </authorList>
    </citation>
    <scope>NUCLEOTIDE SEQUENCE</scope>
    <source>
        <strain evidence="2">McV-KB2</strain>
    </source>
</reference>
<keyword evidence="1" id="KW-1133">Transmembrane helix</keyword>
<proteinExistence type="predicted"/>
<keyword evidence="1" id="KW-0812">Transmembrane</keyword>
<name>A0AAU7YNL6_9PHYC</name>
<protein>
    <submittedName>
        <fullName evidence="2">Uncharacterized protein</fullName>
    </submittedName>
</protein>
<feature type="transmembrane region" description="Helical" evidence="1">
    <location>
        <begin position="6"/>
        <end position="28"/>
    </location>
</feature>
<evidence type="ECO:0000256" key="1">
    <source>
        <dbReference type="SAM" id="Phobius"/>
    </source>
</evidence>
<sequence length="73" mass="8026">MLDQETLKPVIISMIVYLVVAKMIPDIIKKPTGITFIDDINMLLIAQKGSLTSGALLTGIIVYITGWIESEFS</sequence>
<evidence type="ECO:0000313" key="2">
    <source>
        <dbReference type="EMBL" id="XCA47379.1"/>
    </source>
</evidence>
<dbReference type="EMBL" id="PP911589">
    <property type="protein sequence ID" value="XCA47379.1"/>
    <property type="molecule type" value="Genomic_DNA"/>
</dbReference>
<feature type="transmembrane region" description="Helical" evidence="1">
    <location>
        <begin position="49"/>
        <end position="68"/>
    </location>
</feature>
<accession>A0AAU7YNL6</accession>
<keyword evidence="1" id="KW-0472">Membrane</keyword>